<proteinExistence type="predicted"/>
<evidence type="ECO:0000256" key="2">
    <source>
        <dbReference type="ARBA" id="ARBA00022452"/>
    </source>
</evidence>
<dbReference type="Pfam" id="PF01103">
    <property type="entry name" value="Omp85"/>
    <property type="match status" value="1"/>
</dbReference>
<dbReference type="InterPro" id="IPR039910">
    <property type="entry name" value="D15-like"/>
</dbReference>
<keyword evidence="2" id="KW-1134">Transmembrane beta strand</keyword>
<keyword evidence="3" id="KW-0812">Transmembrane</keyword>
<dbReference type="GO" id="GO:0019867">
    <property type="term" value="C:outer membrane"/>
    <property type="evidence" value="ECO:0007669"/>
    <property type="project" value="InterPro"/>
</dbReference>
<dbReference type="Proteomes" id="UP000031518">
    <property type="component" value="Unassembled WGS sequence"/>
</dbReference>
<dbReference type="EMBL" id="CBXV010000006">
    <property type="protein sequence ID" value="CDM65770.1"/>
    <property type="molecule type" value="Genomic_DNA"/>
</dbReference>
<protein>
    <submittedName>
        <fullName evidence="6">Beta-barrel assembly machine subunit BamA</fullName>
    </submittedName>
</protein>
<evidence type="ECO:0000256" key="4">
    <source>
        <dbReference type="ARBA" id="ARBA00023136"/>
    </source>
</evidence>
<dbReference type="InterPro" id="IPR000184">
    <property type="entry name" value="Bac_surfAg_D15"/>
</dbReference>
<dbReference type="InterPro" id="IPR034746">
    <property type="entry name" value="POTRA"/>
</dbReference>
<keyword evidence="7" id="KW-1185">Reference proteome</keyword>
<feature type="domain" description="POTRA" evidence="5">
    <location>
        <begin position="495"/>
        <end position="577"/>
    </location>
</feature>
<dbReference type="AlphaFoldDB" id="A0A0B6X031"/>
<evidence type="ECO:0000313" key="7">
    <source>
        <dbReference type="Proteomes" id="UP000031518"/>
    </source>
</evidence>
<dbReference type="InterPro" id="IPR010827">
    <property type="entry name" value="BamA/TamA_POTRA"/>
</dbReference>
<dbReference type="PROSITE" id="PS51779">
    <property type="entry name" value="POTRA"/>
    <property type="match status" value="4"/>
</dbReference>
<keyword evidence="4" id="KW-0472">Membrane</keyword>
<evidence type="ECO:0000256" key="3">
    <source>
        <dbReference type="ARBA" id="ARBA00022692"/>
    </source>
</evidence>
<sequence>MRIVSGARRHMCDALDLGTTLMFSEKSRLGKFCLDILCLLACLTPAPLYAQEIGRYEGRTISSVQVGLEGAPPNEAEQSELRGLIDIAPGAAYSAVRVRDALQALFDSERVANARVEVREEPSGKVALRFVVRPQPRIGEVRIELDAPPGTGITEDELRARLNMLEPETRLSEQTLRANADLIQAYLRDRGFFRANVEYVQQLDPSGLRATVIFRVAPGEQATVEAFNISIAGFDRARLESGLQLQPGAPFTRRDLARDLNRIRQTIISAGFLAPTLDEPRVVLDSAKNAVIISLTGSVGPRVNVELEGYQLSERKKRELLPILREGTIEYSAIEEGKRRLENRLQEEGYFFAEVTPRCTVTPPLAGLPNGEAETCQSLDPGELSGRTVAIKYEIVPGRRFRLSEIRIEGTDKLKIEDLRDELRSQEATVLGIIPFLGYGRGYTSLDDLEQDQRLIRARLNDLGYRQANVEVRQGVSLDGESLIITFVVTEGPLTRVADIELRGNRVFTAERLLREMKTVVGGPYSRLQARADADALRAFYGRNGYLDADVRLDVVELPRLRQDDEQVRLIYTVTEGDKVYTGRIYINGNVRTRREAILEIIPLREGVVLRADDLSATERALYATDAFRQVIVRTRPAGENAAGFRQRDVIIDLEERQPRVLDYGFGYSTDNGPLGLLEIQHNNLFGRLQQGALRVRASQRRQLLRLEYFNPRFQRYGGRLFAPLTISAQYQRDTSVTRFFRSTIDRGSLGIVQCLDDKGQPVLCENPTERTGEPSINRFSFNIETRRDFGGMRAGIPEEVARQNTLVLRYSYEDVRLYNIGSLLIADLLRPDRVVRISRLAFDFARDTRNSRVDATSGEYLTLNYSLALDKLGGNISFNRFESTYRRYHKVGRVTLAGGFSFGAANLFNLRDRNGDGVIDEADRRLPISERFFAGGATSLRGFGFEEAGPRLVVPSCYLLSPIPTNCGQLRDRNGNPVTLSPFTVPIGGNALAIVNLEARVPLTRDFQITPFYDGGNVFARARDIFGSVPGLDRNAQADWTHTLGIGFGFNTPFGPLGLDFGYLLNPPSFSIPQIGGPNANIRLPHARFHIRFGRSF</sequence>
<organism evidence="6 7">
    <name type="scientific">Pyrinomonas methylaliphatogenes</name>
    <dbReference type="NCBI Taxonomy" id="454194"/>
    <lineage>
        <taxon>Bacteria</taxon>
        <taxon>Pseudomonadati</taxon>
        <taxon>Acidobacteriota</taxon>
        <taxon>Blastocatellia</taxon>
        <taxon>Blastocatellales</taxon>
        <taxon>Pyrinomonadaceae</taxon>
        <taxon>Pyrinomonas</taxon>
    </lineage>
</organism>
<dbReference type="STRING" id="454194.PYK22_01777"/>
<gene>
    <name evidence="6" type="ORF">PYK22_01777</name>
</gene>
<name>A0A0B6X031_9BACT</name>
<feature type="domain" description="POTRA" evidence="5">
    <location>
        <begin position="580"/>
        <end position="657"/>
    </location>
</feature>
<dbReference type="PANTHER" id="PTHR12815:SF18">
    <property type="entry name" value="SORTING AND ASSEMBLY MACHINERY COMPONENT 50 HOMOLOG"/>
    <property type="match status" value="1"/>
</dbReference>
<feature type="domain" description="POTRA" evidence="5">
    <location>
        <begin position="136"/>
        <end position="219"/>
    </location>
</feature>
<dbReference type="PANTHER" id="PTHR12815">
    <property type="entry name" value="SORTING AND ASSEMBLY MACHINERY SAMM50 PROTEIN FAMILY MEMBER"/>
    <property type="match status" value="1"/>
</dbReference>
<feature type="domain" description="POTRA" evidence="5">
    <location>
        <begin position="401"/>
        <end position="492"/>
    </location>
</feature>
<evidence type="ECO:0000259" key="5">
    <source>
        <dbReference type="PROSITE" id="PS51779"/>
    </source>
</evidence>
<dbReference type="Pfam" id="PF07244">
    <property type="entry name" value="POTRA"/>
    <property type="match status" value="5"/>
</dbReference>
<accession>A0A0B6X031</accession>
<dbReference type="RefSeq" id="WP_041976310.1">
    <property type="nucleotide sequence ID" value="NZ_CBXV010000006.1"/>
</dbReference>
<evidence type="ECO:0000256" key="1">
    <source>
        <dbReference type="ARBA" id="ARBA00004370"/>
    </source>
</evidence>
<comment type="subcellular location">
    <subcellularLocation>
        <location evidence="1">Membrane</location>
    </subcellularLocation>
</comment>
<dbReference type="OrthoDB" id="9776356at2"/>
<reference evidence="6 7" key="1">
    <citation type="submission" date="2013-12" db="EMBL/GenBank/DDBJ databases">
        <authorList>
            <person name="Stott M."/>
        </authorList>
    </citation>
    <scope>NUCLEOTIDE SEQUENCE [LARGE SCALE GENOMIC DNA]</scope>
    <source>
        <strain evidence="6 7">K22</strain>
    </source>
</reference>
<evidence type="ECO:0000313" key="6">
    <source>
        <dbReference type="EMBL" id="CDM65770.1"/>
    </source>
</evidence>
<dbReference type="Gene3D" id="3.10.20.310">
    <property type="entry name" value="membrane protein fhac"/>
    <property type="match status" value="5"/>
</dbReference>
<dbReference type="Gene3D" id="2.40.160.50">
    <property type="entry name" value="membrane protein fhac: a member of the omp85/tpsb transporter family"/>
    <property type="match status" value="1"/>
</dbReference>
<reference evidence="6 7" key="2">
    <citation type="submission" date="2015-01" db="EMBL/GenBank/DDBJ databases">
        <title>Complete genome sequence of Pyrinomonas methylaliphatogenes type strain K22T.</title>
        <authorList>
            <person name="Lee K.C.Y."/>
            <person name="Power J.F."/>
            <person name="Dunfield P.F."/>
            <person name="Morgan X.C."/>
            <person name="Huttenhower C."/>
            <person name="Stott M.B."/>
        </authorList>
    </citation>
    <scope>NUCLEOTIDE SEQUENCE [LARGE SCALE GENOMIC DNA]</scope>
    <source>
        <strain evidence="6 7">K22</strain>
    </source>
</reference>